<proteinExistence type="predicted"/>
<sequence>MPCSFMAARGEIPMVVDMHSRRRKIVFWIVHSSLAGNQNGAHTLDHSTSSRE</sequence>
<evidence type="ECO:0000313" key="1">
    <source>
        <dbReference type="EMBL" id="PON34366.1"/>
    </source>
</evidence>
<feature type="non-terminal residue" evidence="1">
    <location>
        <position position="52"/>
    </location>
</feature>
<gene>
    <name evidence="1" type="ORF">PanWU01x14_344940</name>
</gene>
<organism evidence="1 2">
    <name type="scientific">Parasponia andersonii</name>
    <name type="common">Sponia andersonii</name>
    <dbReference type="NCBI Taxonomy" id="3476"/>
    <lineage>
        <taxon>Eukaryota</taxon>
        <taxon>Viridiplantae</taxon>
        <taxon>Streptophyta</taxon>
        <taxon>Embryophyta</taxon>
        <taxon>Tracheophyta</taxon>
        <taxon>Spermatophyta</taxon>
        <taxon>Magnoliopsida</taxon>
        <taxon>eudicotyledons</taxon>
        <taxon>Gunneridae</taxon>
        <taxon>Pentapetalae</taxon>
        <taxon>rosids</taxon>
        <taxon>fabids</taxon>
        <taxon>Rosales</taxon>
        <taxon>Cannabaceae</taxon>
        <taxon>Parasponia</taxon>
    </lineage>
</organism>
<evidence type="ECO:0000313" key="2">
    <source>
        <dbReference type="Proteomes" id="UP000237105"/>
    </source>
</evidence>
<reference evidence="2" key="1">
    <citation type="submission" date="2016-06" db="EMBL/GenBank/DDBJ databases">
        <title>Parallel loss of symbiosis genes in relatives of nitrogen-fixing non-legume Parasponia.</title>
        <authorList>
            <person name="Van Velzen R."/>
            <person name="Holmer R."/>
            <person name="Bu F."/>
            <person name="Rutten L."/>
            <person name="Van Zeijl A."/>
            <person name="Liu W."/>
            <person name="Santuari L."/>
            <person name="Cao Q."/>
            <person name="Sharma T."/>
            <person name="Shen D."/>
            <person name="Roswanjaya Y."/>
            <person name="Wardhani T."/>
            <person name="Kalhor M.S."/>
            <person name="Jansen J."/>
            <person name="Van den Hoogen J."/>
            <person name="Gungor B."/>
            <person name="Hartog M."/>
            <person name="Hontelez J."/>
            <person name="Verver J."/>
            <person name="Yang W.-C."/>
            <person name="Schijlen E."/>
            <person name="Repin R."/>
            <person name="Schilthuizen M."/>
            <person name="Schranz E."/>
            <person name="Heidstra R."/>
            <person name="Miyata K."/>
            <person name="Fedorova E."/>
            <person name="Kohlen W."/>
            <person name="Bisseling T."/>
            <person name="Smit S."/>
            <person name="Geurts R."/>
        </authorList>
    </citation>
    <scope>NUCLEOTIDE SEQUENCE [LARGE SCALE GENOMIC DNA]</scope>
    <source>
        <strain evidence="2">cv. WU1-14</strain>
    </source>
</reference>
<keyword evidence="2" id="KW-1185">Reference proteome</keyword>
<comment type="caution">
    <text evidence="1">The sequence shown here is derived from an EMBL/GenBank/DDBJ whole genome shotgun (WGS) entry which is preliminary data.</text>
</comment>
<accession>A0A2P5ACX5</accession>
<protein>
    <submittedName>
        <fullName evidence="1">Uncharacterized protein</fullName>
    </submittedName>
</protein>
<dbReference type="EMBL" id="JXTB01000664">
    <property type="protein sequence ID" value="PON34366.1"/>
    <property type="molecule type" value="Genomic_DNA"/>
</dbReference>
<name>A0A2P5ACX5_PARAD</name>
<dbReference type="Proteomes" id="UP000237105">
    <property type="component" value="Unassembled WGS sequence"/>
</dbReference>
<dbReference type="AlphaFoldDB" id="A0A2P5ACX5"/>